<dbReference type="RefSeq" id="WP_197039696.1">
    <property type="nucleotide sequence ID" value="NZ_JBIRUQ010000007.1"/>
</dbReference>
<name>A0ABW7TV11_9NOCA</name>
<gene>
    <name evidence="2" type="ORF">ACH4WX_25275</name>
</gene>
<proteinExistence type="predicted"/>
<keyword evidence="3" id="KW-1185">Reference proteome</keyword>
<evidence type="ECO:0000256" key="1">
    <source>
        <dbReference type="SAM" id="MobiDB-lite"/>
    </source>
</evidence>
<reference evidence="2 3" key="1">
    <citation type="submission" date="2024-10" db="EMBL/GenBank/DDBJ databases">
        <title>The Natural Products Discovery Center: Release of the First 8490 Sequenced Strains for Exploring Actinobacteria Biosynthetic Diversity.</title>
        <authorList>
            <person name="Kalkreuter E."/>
            <person name="Kautsar S.A."/>
            <person name="Yang D."/>
            <person name="Bader C.D."/>
            <person name="Teijaro C.N."/>
            <person name="Fluegel L."/>
            <person name="Davis C.M."/>
            <person name="Simpson J.R."/>
            <person name="Lauterbach L."/>
            <person name="Steele A.D."/>
            <person name="Gui C."/>
            <person name="Meng S."/>
            <person name="Li G."/>
            <person name="Viehrig K."/>
            <person name="Ye F."/>
            <person name="Su P."/>
            <person name="Kiefer A.F."/>
            <person name="Nichols A."/>
            <person name="Cepeda A.J."/>
            <person name="Yan W."/>
            <person name="Fan B."/>
            <person name="Jiang Y."/>
            <person name="Adhikari A."/>
            <person name="Zheng C.-J."/>
            <person name="Schuster L."/>
            <person name="Cowan T.M."/>
            <person name="Smanski M.J."/>
            <person name="Chevrette M.G."/>
            <person name="De Carvalho L.P.S."/>
            <person name="Shen B."/>
        </authorList>
    </citation>
    <scope>NUCLEOTIDE SEQUENCE [LARGE SCALE GENOMIC DNA]</scope>
    <source>
        <strain evidence="2 3">NPDC020568</strain>
    </source>
</reference>
<comment type="caution">
    <text evidence="2">The sequence shown here is derived from an EMBL/GenBank/DDBJ whole genome shotgun (WGS) entry which is preliminary data.</text>
</comment>
<evidence type="ECO:0000313" key="2">
    <source>
        <dbReference type="EMBL" id="MFI1464047.1"/>
    </source>
</evidence>
<dbReference type="Proteomes" id="UP001611263">
    <property type="component" value="Unassembled WGS sequence"/>
</dbReference>
<feature type="compositionally biased region" description="Acidic residues" evidence="1">
    <location>
        <begin position="25"/>
        <end position="45"/>
    </location>
</feature>
<dbReference type="EMBL" id="JBIRUQ010000007">
    <property type="protein sequence ID" value="MFI1464047.1"/>
    <property type="molecule type" value="Genomic_DNA"/>
</dbReference>
<dbReference type="GeneID" id="93505094"/>
<sequence length="95" mass="10606">MNGTDDTGQESAEVSEWASVPPTEEQLDEDELAADPLEEGMDPPDDWSAADRYATTPREQREGESLDDRLAEERPDTVAEGERSGTAPDRDRRRE</sequence>
<organism evidence="2 3">
    <name type="scientific">Nocardia carnea</name>
    <dbReference type="NCBI Taxonomy" id="37328"/>
    <lineage>
        <taxon>Bacteria</taxon>
        <taxon>Bacillati</taxon>
        <taxon>Actinomycetota</taxon>
        <taxon>Actinomycetes</taxon>
        <taxon>Mycobacteriales</taxon>
        <taxon>Nocardiaceae</taxon>
        <taxon>Nocardia</taxon>
    </lineage>
</organism>
<accession>A0ABW7TV11</accession>
<evidence type="ECO:0000313" key="3">
    <source>
        <dbReference type="Proteomes" id="UP001611263"/>
    </source>
</evidence>
<evidence type="ECO:0008006" key="4">
    <source>
        <dbReference type="Google" id="ProtNLM"/>
    </source>
</evidence>
<feature type="region of interest" description="Disordered" evidence="1">
    <location>
        <begin position="1"/>
        <end position="95"/>
    </location>
</feature>
<feature type="compositionally biased region" description="Polar residues" evidence="1">
    <location>
        <begin position="1"/>
        <end position="12"/>
    </location>
</feature>
<feature type="compositionally biased region" description="Basic and acidic residues" evidence="1">
    <location>
        <begin position="58"/>
        <end position="95"/>
    </location>
</feature>
<protein>
    <recommendedName>
        <fullName evidence="4">DUF5709 domain-containing protein</fullName>
    </recommendedName>
</protein>